<dbReference type="AlphaFoldDB" id="A0AAJ7C8X9"/>
<reference evidence="2" key="1">
    <citation type="submission" date="2025-08" db="UniProtKB">
        <authorList>
            <consortium name="RefSeq"/>
        </authorList>
    </citation>
    <scope>IDENTIFICATION</scope>
</reference>
<protein>
    <submittedName>
        <fullName evidence="2">Uncharacterized protein LOC107271888</fullName>
    </submittedName>
</protein>
<proteinExistence type="predicted"/>
<keyword evidence="1" id="KW-1185">Reference proteome</keyword>
<dbReference type="SUPFAM" id="SSF48452">
    <property type="entry name" value="TPR-like"/>
    <property type="match status" value="1"/>
</dbReference>
<dbReference type="Proteomes" id="UP000694920">
    <property type="component" value="Unplaced"/>
</dbReference>
<dbReference type="GeneID" id="107271888"/>
<dbReference type="Gene3D" id="1.25.40.10">
    <property type="entry name" value="Tetratricopeptide repeat domain"/>
    <property type="match status" value="1"/>
</dbReference>
<dbReference type="InterPro" id="IPR011990">
    <property type="entry name" value="TPR-like_helical_dom_sf"/>
</dbReference>
<sequence>MSELNHLSCPFTWEMERVCRTPDSLLNRNDGYAYDDSDECDSGIPLIQLMYTVAKAYEYAESNCLEKAIKEIYESEKLFNNVQTNIPKDLSMEAVEHIIKASKCFILEKMDKSDDVKNILKTIPSCKKSPELGTLHGCQSAIWHFYKFAGNEKAIDCVLKAIQGNPNNAIWHLLHAKCLRRVRRHACYRSTPSPQEQSEFKTAFNISLDPFIGIYNAQMYREMWDTQKAKDMYNTIFNMKPNSCSIYLKLALGFIRCKDANKAGKCLDYVEARMPKNSRYLHYKGIYLDKCLNDKKGALDHFEKAGALLNFVSDLSYLQLQLEIAPGTYDPMPHLQIMMQRYEKFGGYRVQDILLNMGTYYMHCKHDAKNACKYYLQAIEVNPRSKGLRNVYSHISNSKNNIFERLNTHIIPKLKMQENLDRETSEMVKKVEKYCKLYGTDEHMSLQEHM</sequence>
<evidence type="ECO:0000313" key="2">
    <source>
        <dbReference type="RefSeq" id="XP_015603920.1"/>
    </source>
</evidence>
<dbReference type="RefSeq" id="XP_015603920.1">
    <property type="nucleotide sequence ID" value="XM_015748434.2"/>
</dbReference>
<name>A0AAJ7C8X9_CEPCN</name>
<evidence type="ECO:0000313" key="1">
    <source>
        <dbReference type="Proteomes" id="UP000694920"/>
    </source>
</evidence>
<dbReference type="KEGG" id="ccin:107271888"/>
<organism evidence="1 2">
    <name type="scientific">Cephus cinctus</name>
    <name type="common">Wheat stem sawfly</name>
    <dbReference type="NCBI Taxonomy" id="211228"/>
    <lineage>
        <taxon>Eukaryota</taxon>
        <taxon>Metazoa</taxon>
        <taxon>Ecdysozoa</taxon>
        <taxon>Arthropoda</taxon>
        <taxon>Hexapoda</taxon>
        <taxon>Insecta</taxon>
        <taxon>Pterygota</taxon>
        <taxon>Neoptera</taxon>
        <taxon>Endopterygota</taxon>
        <taxon>Hymenoptera</taxon>
        <taxon>Cephoidea</taxon>
        <taxon>Cephidae</taxon>
        <taxon>Cephus</taxon>
    </lineage>
</organism>
<gene>
    <name evidence="2" type="primary">LOC107271888</name>
</gene>
<accession>A0AAJ7C8X9</accession>